<gene>
    <name evidence="1" type="ORF">ZIOFF_052364</name>
</gene>
<dbReference type="PANTHER" id="PTHR33431">
    <property type="entry name" value="ENABLED-LIKE PROTEIN (DUF1635)"/>
    <property type="match status" value="1"/>
</dbReference>
<dbReference type="InterPro" id="IPR012862">
    <property type="entry name" value="DUF1635"/>
</dbReference>
<proteinExistence type="predicted"/>
<organism evidence="1 2">
    <name type="scientific">Zingiber officinale</name>
    <name type="common">Ginger</name>
    <name type="synonym">Amomum zingiber</name>
    <dbReference type="NCBI Taxonomy" id="94328"/>
    <lineage>
        <taxon>Eukaryota</taxon>
        <taxon>Viridiplantae</taxon>
        <taxon>Streptophyta</taxon>
        <taxon>Embryophyta</taxon>
        <taxon>Tracheophyta</taxon>
        <taxon>Spermatophyta</taxon>
        <taxon>Magnoliopsida</taxon>
        <taxon>Liliopsida</taxon>
        <taxon>Zingiberales</taxon>
        <taxon>Zingiberaceae</taxon>
        <taxon>Zingiber</taxon>
    </lineage>
</organism>
<reference evidence="1 2" key="1">
    <citation type="submission" date="2020-08" db="EMBL/GenBank/DDBJ databases">
        <title>Plant Genome Project.</title>
        <authorList>
            <person name="Zhang R.-G."/>
        </authorList>
    </citation>
    <scope>NUCLEOTIDE SEQUENCE [LARGE SCALE GENOMIC DNA]</scope>
    <source>
        <tissue evidence="1">Rhizome</tissue>
    </source>
</reference>
<keyword evidence="2" id="KW-1185">Reference proteome</keyword>
<dbReference type="PANTHER" id="PTHR33431:SF12">
    <property type="entry name" value="HIGH MOBILITY GROUP BOX PROTEIN, PUTATIVE (DUF1635)-RELATED"/>
    <property type="match status" value="1"/>
</dbReference>
<evidence type="ECO:0000313" key="2">
    <source>
        <dbReference type="Proteomes" id="UP000734854"/>
    </source>
</evidence>
<evidence type="ECO:0000313" key="1">
    <source>
        <dbReference type="EMBL" id="KAG6491032.1"/>
    </source>
</evidence>
<accession>A0A8J5FLZ7</accession>
<protein>
    <submittedName>
        <fullName evidence="1">Uncharacterized protein</fullName>
    </submittedName>
</protein>
<dbReference type="Pfam" id="PF07795">
    <property type="entry name" value="DUF1635"/>
    <property type="match status" value="1"/>
</dbReference>
<sequence>MGVDSWCLEELAMDASFPSLWGFHESMEELKQKLLCTTLELEALKANAEEEVRRGEQSIGQLLILLQMVTRERDEARGHLKLLLSELSQMPKARELCRSPMPESIIPELCESSAGGSSEFSSTKLATNTASVDYDRASATVNRLAVERSLPQKGKLLQAVLEAGPTLQTLLLAGPLPQWRNPPPWRQPFQIPLVAVKAQTPAVVNTAMKRPMPMVVAPSSLIPKRQRSQCI</sequence>
<comment type="caution">
    <text evidence="1">The sequence shown here is derived from an EMBL/GenBank/DDBJ whole genome shotgun (WGS) entry which is preliminary data.</text>
</comment>
<dbReference type="Proteomes" id="UP000734854">
    <property type="component" value="Unassembled WGS sequence"/>
</dbReference>
<dbReference type="EMBL" id="JACMSC010000014">
    <property type="protein sequence ID" value="KAG6491032.1"/>
    <property type="molecule type" value="Genomic_DNA"/>
</dbReference>
<dbReference type="AlphaFoldDB" id="A0A8J5FLZ7"/>
<dbReference type="OrthoDB" id="778241at2759"/>
<name>A0A8J5FLZ7_ZINOF</name>